<organism evidence="1 2">
    <name type="scientific">Saccharomycopsis crataegensis</name>
    <dbReference type="NCBI Taxonomy" id="43959"/>
    <lineage>
        <taxon>Eukaryota</taxon>
        <taxon>Fungi</taxon>
        <taxon>Dikarya</taxon>
        <taxon>Ascomycota</taxon>
        <taxon>Saccharomycotina</taxon>
        <taxon>Saccharomycetes</taxon>
        <taxon>Saccharomycopsidaceae</taxon>
        <taxon>Saccharomycopsis</taxon>
    </lineage>
</organism>
<evidence type="ECO:0000313" key="1">
    <source>
        <dbReference type="EMBL" id="GMM34384.1"/>
    </source>
</evidence>
<dbReference type="AlphaFoldDB" id="A0AAV5QIB2"/>
<accession>A0AAV5QIB2</accession>
<dbReference type="Proteomes" id="UP001360560">
    <property type="component" value="Unassembled WGS sequence"/>
</dbReference>
<name>A0AAV5QIB2_9ASCO</name>
<gene>
    <name evidence="1" type="ORF">DASC09_017090</name>
</gene>
<dbReference type="RefSeq" id="XP_064851384.1">
    <property type="nucleotide sequence ID" value="XM_064995312.1"/>
</dbReference>
<protein>
    <recommendedName>
        <fullName evidence="3">Mitochondrial group I intron splicing factor CCM1</fullName>
    </recommendedName>
</protein>
<sequence>MSLANVMRSRRVIQRLLQISSQTTVRTFQPHPSSQLLPLPIASQSSRQYSLFTRSKPSPKIEIFEDEATTTTTTTTTEVKGNGSILEHLNHEQQDIVMLLNQALRNEKSISLEHVKSLLLQFIGSCAALSSNDAGNRMILYVVEYLNKLKYQLPIQDGKAVTRDDPVKLNEIFNDGELYRLLAWISEALNDDKGPLLKSVYEDKVSRLIIPELFICLKDSKRLAIVELMKVYVYFNKFLLYHNFYDQSLQSMKEFMEHPNSSALKPQLLELSMIDLRKLAVRDVKVVFGLFEMFQDGGNESLVRKWIDYCVECYSIETTEKANDLRFMEQLEDAYILQNFTKVIIGYNLQHTNVYLLEILNKNNLAKESKPVLQEISKFLRESVFDKPTNTFSLDESSFNSILSSALAFKDEFLICEPLIKYYTAAKTDEEISKKSWDLILSWEVFKSSGDDFTLDAALTDLIIRISKVEIAPVDNEVKMKEVDGELYLDLSAADNMDGNTTRFIDVDTVNCLISTVILGGQSINYVESMMEFFQNGIPEVTIELNARSYGLLMQMAIEKDDPTDLNKWYQTSINNGIEWSQELNEANDNILYKAVQYTFRNSNNHEELGEAFKFLNKVKNFVETVDTDTTNEILKKFLQFGYVGDALELLNREFISNEDNFTHKYFGKANEEDIFDLENDSLNSRKIDLNNDYSHKIFITLNDYFLSSTDYEICWSIYGNIHRCFINVPYDTFMAAMRKFNQLKRPDVSLLIFQQMKKMNRLFGLPPPNRDHYIYLFNSFGEMCYEKGIIELHAMLKMDVVVDTNISLNNSLLNAYTNLQDFIKTRDLFERFLAIPTTSKNAINSDTINIMLKSYTYGGLEPVNAFWNNLSSIDYIPNASNYRQFIISNCYHRQYEHAIDLIGEMEFNGMQVTEEVVKDMYNWTEDKQDKGKIKQWLLSSEHSDLWDKLENKGLLIHEPTETETPEQNLDVI</sequence>
<dbReference type="GeneID" id="90072363"/>
<dbReference type="Gene3D" id="1.25.40.10">
    <property type="entry name" value="Tetratricopeptide repeat domain"/>
    <property type="match status" value="1"/>
</dbReference>
<dbReference type="InterPro" id="IPR011990">
    <property type="entry name" value="TPR-like_helical_dom_sf"/>
</dbReference>
<keyword evidence="2" id="KW-1185">Reference proteome</keyword>
<comment type="caution">
    <text evidence="1">The sequence shown here is derived from an EMBL/GenBank/DDBJ whole genome shotgun (WGS) entry which is preliminary data.</text>
</comment>
<reference evidence="1 2" key="1">
    <citation type="journal article" date="2023" name="Elife">
        <title>Identification of key yeast species and microbe-microbe interactions impacting larval growth of Drosophila in the wild.</title>
        <authorList>
            <person name="Mure A."/>
            <person name="Sugiura Y."/>
            <person name="Maeda R."/>
            <person name="Honda K."/>
            <person name="Sakurai N."/>
            <person name="Takahashi Y."/>
            <person name="Watada M."/>
            <person name="Katoh T."/>
            <person name="Gotoh A."/>
            <person name="Gotoh Y."/>
            <person name="Taniguchi I."/>
            <person name="Nakamura K."/>
            <person name="Hayashi T."/>
            <person name="Katayama T."/>
            <person name="Uemura T."/>
            <person name="Hattori Y."/>
        </authorList>
    </citation>
    <scope>NUCLEOTIDE SEQUENCE [LARGE SCALE GENOMIC DNA]</scope>
    <source>
        <strain evidence="1 2">SC-9</strain>
    </source>
</reference>
<evidence type="ECO:0008006" key="3">
    <source>
        <dbReference type="Google" id="ProtNLM"/>
    </source>
</evidence>
<dbReference type="EMBL" id="BTFZ01000002">
    <property type="protein sequence ID" value="GMM34384.1"/>
    <property type="molecule type" value="Genomic_DNA"/>
</dbReference>
<evidence type="ECO:0000313" key="2">
    <source>
        <dbReference type="Proteomes" id="UP001360560"/>
    </source>
</evidence>
<proteinExistence type="predicted"/>